<keyword evidence="1" id="KW-1133">Transmembrane helix</keyword>
<gene>
    <name evidence="2" type="ORF">V3851_00920</name>
</gene>
<evidence type="ECO:0000313" key="3">
    <source>
        <dbReference type="Proteomes" id="UP001306950"/>
    </source>
</evidence>
<dbReference type="Proteomes" id="UP001306950">
    <property type="component" value="Unassembled WGS sequence"/>
</dbReference>
<protein>
    <submittedName>
        <fullName evidence="2">Uncharacterized protein</fullName>
    </submittedName>
</protein>
<dbReference type="RefSeq" id="WP_331844612.1">
    <property type="nucleotide sequence ID" value="NZ_JAZHPZ010000001.1"/>
</dbReference>
<feature type="transmembrane region" description="Helical" evidence="1">
    <location>
        <begin position="24"/>
        <end position="43"/>
    </location>
</feature>
<name>A0ABU7VKT0_9BACL</name>
<proteinExistence type="predicted"/>
<evidence type="ECO:0000313" key="2">
    <source>
        <dbReference type="EMBL" id="MEF2964376.1"/>
    </source>
</evidence>
<organism evidence="2 3">
    <name type="scientific">Paenibacillus haidiansis</name>
    <dbReference type="NCBI Taxonomy" id="1574488"/>
    <lineage>
        <taxon>Bacteria</taxon>
        <taxon>Bacillati</taxon>
        <taxon>Bacillota</taxon>
        <taxon>Bacilli</taxon>
        <taxon>Bacillales</taxon>
        <taxon>Paenibacillaceae</taxon>
        <taxon>Paenibacillus</taxon>
    </lineage>
</organism>
<reference evidence="2 3" key="1">
    <citation type="submission" date="2024-02" db="EMBL/GenBank/DDBJ databases">
        <title>A nitrogen-fixing paenibacillus bacterium.</title>
        <authorList>
            <person name="Zhang W.L."/>
            <person name="Chen S.F."/>
        </authorList>
    </citation>
    <scope>NUCLEOTIDE SEQUENCE [LARGE SCALE GENOMIC DNA]</scope>
    <source>
        <strain evidence="2 3">M1</strain>
    </source>
</reference>
<dbReference type="EMBL" id="JAZHPZ010000001">
    <property type="protein sequence ID" value="MEF2964376.1"/>
    <property type="molecule type" value="Genomic_DNA"/>
</dbReference>
<accession>A0ABU7VKT0</accession>
<keyword evidence="1" id="KW-0812">Transmembrane</keyword>
<comment type="caution">
    <text evidence="2">The sequence shown here is derived from an EMBL/GenBank/DDBJ whole genome shotgun (WGS) entry which is preliminary data.</text>
</comment>
<keyword evidence="3" id="KW-1185">Reference proteome</keyword>
<sequence length="69" mass="7754">MTENDDAQAFTALFLKFSERAERWLKKAAIVLFVLLCLFQAALRVPAVRHLLASADKLEGSPVHRTDGR</sequence>
<keyword evidence="1" id="KW-0472">Membrane</keyword>
<evidence type="ECO:0000256" key="1">
    <source>
        <dbReference type="SAM" id="Phobius"/>
    </source>
</evidence>